<evidence type="ECO:0000313" key="2">
    <source>
        <dbReference type="EMBL" id="KAK8405292.1"/>
    </source>
</evidence>
<feature type="compositionally biased region" description="Basic and acidic residues" evidence="1">
    <location>
        <begin position="22"/>
        <end position="31"/>
    </location>
</feature>
<sequence>MKQRSNSRKDTQDLPVYSRGRGWSEARAEADDKRKMLRGIRESTVEREQRRRGVAAFDRELDTQRTERLSSPHRTRHNTDPAAGPLLLHYRHPEELTTGDVWSVAADRVLNIASNGTAC</sequence>
<feature type="region of interest" description="Disordered" evidence="1">
    <location>
        <begin position="57"/>
        <end position="85"/>
    </location>
</feature>
<proteinExistence type="predicted"/>
<accession>A0AAW0V341</accession>
<protein>
    <submittedName>
        <fullName evidence="2">Uncharacterized protein</fullName>
    </submittedName>
</protein>
<gene>
    <name evidence="2" type="ORF">O3P69_001696</name>
</gene>
<dbReference type="EMBL" id="JARAKH010000003">
    <property type="protein sequence ID" value="KAK8405292.1"/>
    <property type="molecule type" value="Genomic_DNA"/>
</dbReference>
<name>A0AAW0V341_SCYPA</name>
<feature type="region of interest" description="Disordered" evidence="1">
    <location>
        <begin position="1"/>
        <end position="31"/>
    </location>
</feature>
<reference evidence="2 3" key="1">
    <citation type="submission" date="2023-03" db="EMBL/GenBank/DDBJ databases">
        <title>High-quality genome of Scylla paramamosain provides insights in environmental adaptation.</title>
        <authorList>
            <person name="Zhang L."/>
        </authorList>
    </citation>
    <scope>NUCLEOTIDE SEQUENCE [LARGE SCALE GENOMIC DNA]</scope>
    <source>
        <strain evidence="2">LZ_2023a</strain>
        <tissue evidence="2">Muscle</tissue>
    </source>
</reference>
<evidence type="ECO:0000256" key="1">
    <source>
        <dbReference type="SAM" id="MobiDB-lite"/>
    </source>
</evidence>
<dbReference type="AlphaFoldDB" id="A0AAW0V341"/>
<dbReference type="Proteomes" id="UP001487740">
    <property type="component" value="Unassembled WGS sequence"/>
</dbReference>
<organism evidence="2 3">
    <name type="scientific">Scylla paramamosain</name>
    <name type="common">Mud crab</name>
    <dbReference type="NCBI Taxonomy" id="85552"/>
    <lineage>
        <taxon>Eukaryota</taxon>
        <taxon>Metazoa</taxon>
        <taxon>Ecdysozoa</taxon>
        <taxon>Arthropoda</taxon>
        <taxon>Crustacea</taxon>
        <taxon>Multicrustacea</taxon>
        <taxon>Malacostraca</taxon>
        <taxon>Eumalacostraca</taxon>
        <taxon>Eucarida</taxon>
        <taxon>Decapoda</taxon>
        <taxon>Pleocyemata</taxon>
        <taxon>Brachyura</taxon>
        <taxon>Eubrachyura</taxon>
        <taxon>Portunoidea</taxon>
        <taxon>Portunidae</taxon>
        <taxon>Portuninae</taxon>
        <taxon>Scylla</taxon>
    </lineage>
</organism>
<feature type="compositionally biased region" description="Basic and acidic residues" evidence="1">
    <location>
        <begin position="57"/>
        <end position="70"/>
    </location>
</feature>
<comment type="caution">
    <text evidence="2">The sequence shown here is derived from an EMBL/GenBank/DDBJ whole genome shotgun (WGS) entry which is preliminary data.</text>
</comment>
<evidence type="ECO:0000313" key="3">
    <source>
        <dbReference type="Proteomes" id="UP001487740"/>
    </source>
</evidence>
<keyword evidence="3" id="KW-1185">Reference proteome</keyword>